<sequence>MNVLTLTSLFFMFLFYVVSLNNLYGAAFILFGLTLVFMGMAIYMEAKKVHVDEDKHVPYLRLVK</sequence>
<comment type="caution">
    <text evidence="1">The sequence shown here is derived from an EMBL/GenBank/DDBJ whole genome shotgun (WGS) entry which is preliminary data.</text>
</comment>
<evidence type="ECO:0000313" key="1">
    <source>
        <dbReference type="EMBL" id="RKQ31344.1"/>
    </source>
</evidence>
<dbReference type="Proteomes" id="UP000269301">
    <property type="component" value="Unassembled WGS sequence"/>
</dbReference>
<reference evidence="1 2" key="1">
    <citation type="journal article" date="2016" name="Int. J. Syst. Evol. Microbiol.">
        <title>Oceanobacillus halophilus sp. nov., a novel moderately halophilic bacterium from a hypersaline lake.</title>
        <authorList>
            <person name="Amoozegar M.A."/>
            <person name="Bagheri M."/>
            <person name="Makhdoumi A."/>
            <person name="Nikou M.M."/>
            <person name="Fazeli S.A.S."/>
            <person name="Schumann P."/>
            <person name="Sproer C."/>
            <person name="Sanchez-Porro C."/>
            <person name="Ventosa A."/>
        </authorList>
    </citation>
    <scope>NUCLEOTIDE SEQUENCE [LARGE SCALE GENOMIC DNA]</scope>
    <source>
        <strain evidence="1 2">DSM 23996</strain>
    </source>
</reference>
<organism evidence="1 2">
    <name type="scientific">Oceanobacillus halophilus</name>
    <dbReference type="NCBI Taxonomy" id="930130"/>
    <lineage>
        <taxon>Bacteria</taxon>
        <taxon>Bacillati</taxon>
        <taxon>Bacillota</taxon>
        <taxon>Bacilli</taxon>
        <taxon>Bacillales</taxon>
        <taxon>Bacillaceae</taxon>
        <taxon>Oceanobacillus</taxon>
    </lineage>
</organism>
<accession>A0A494ZXP0</accession>
<gene>
    <name evidence="1" type="ORF">D8M06_13865</name>
</gene>
<dbReference type="AlphaFoldDB" id="A0A494ZXP0"/>
<keyword evidence="2" id="KW-1185">Reference proteome</keyword>
<proteinExistence type="predicted"/>
<name>A0A494ZXP0_9BACI</name>
<dbReference type="RefSeq" id="WP_121205005.1">
    <property type="nucleotide sequence ID" value="NZ_RBZP01000013.1"/>
</dbReference>
<protein>
    <submittedName>
        <fullName evidence="1">Uncharacterized protein</fullName>
    </submittedName>
</protein>
<evidence type="ECO:0000313" key="2">
    <source>
        <dbReference type="Proteomes" id="UP000269301"/>
    </source>
</evidence>
<dbReference type="EMBL" id="RBZP01000013">
    <property type="protein sequence ID" value="RKQ31344.1"/>
    <property type="molecule type" value="Genomic_DNA"/>
</dbReference>